<dbReference type="STRING" id="1197325.WEN_02925"/>
<proteinExistence type="predicted"/>
<evidence type="ECO:0000313" key="2">
    <source>
        <dbReference type="Proteomes" id="UP000009005"/>
    </source>
</evidence>
<dbReference type="AlphaFoldDB" id="I6Z6Y2"/>
<dbReference type="KEGG" id="mwe:WEN_02925"/>
<evidence type="ECO:0000313" key="1">
    <source>
        <dbReference type="EMBL" id="AFN65368.1"/>
    </source>
</evidence>
<organism evidence="1 2">
    <name type="scientific">Mycoplasma wenyonii (strain Massachusetts)</name>
    <name type="common">Eperythrozoon wenyonii</name>
    <dbReference type="NCBI Taxonomy" id="1197325"/>
    <lineage>
        <taxon>Bacteria</taxon>
        <taxon>Bacillati</taxon>
        <taxon>Mycoplasmatota</taxon>
        <taxon>Mollicutes</taxon>
        <taxon>Mycoplasmataceae</taxon>
        <taxon>Mycoplasma</taxon>
    </lineage>
</organism>
<keyword evidence="2" id="KW-1185">Reference proteome</keyword>
<name>I6Z6Y2_MYCWM</name>
<dbReference type="PATRIC" id="fig|1197325.3.peg.630"/>
<dbReference type="EMBL" id="CP003703">
    <property type="protein sequence ID" value="AFN65368.1"/>
    <property type="molecule type" value="Genomic_DNA"/>
</dbReference>
<dbReference type="Proteomes" id="UP000009005">
    <property type="component" value="Chromosome"/>
</dbReference>
<reference evidence="1 2" key="1">
    <citation type="journal article" date="2012" name="J. Bacteriol.">
        <title>Complete genome sequence of Mycoplasma wenyonii strain Massachusetts.</title>
        <authorList>
            <person name="Dos Santos A.P."/>
            <person name="Guimaraes A.M."/>
            <person name="do Nascimento N.C."/>
            <person name="Sanmiguel P.J."/>
            <person name="Messick J.B."/>
        </authorList>
    </citation>
    <scope>NUCLEOTIDE SEQUENCE [LARGE SCALE GENOMIC DNA]</scope>
    <source>
        <strain evidence="1 2">Massachusetts</strain>
    </source>
</reference>
<dbReference type="HOGENOM" id="CLU_106274_1_0_14"/>
<accession>I6Z6Y2</accession>
<protein>
    <submittedName>
        <fullName evidence="1">Uncharacterized protein</fullName>
    </submittedName>
</protein>
<gene>
    <name evidence="1" type="ordered locus">WEN_02925</name>
</gene>
<sequence length="203" mass="23237">MGQYRQFLLPQPLCKKEKLSHLGGGIRLVGNQAQEQEVIKTEEERKDLKQGEVMGEVKKMLGEEKGEPLCAWLPNQGKGLEFLVCVYENQLTTPYLFHYDLRNQLGKGKRVKQVENITFTLGPSTMKFKNESGVGVKGITKLYLTTLFRQKHTTLTPERNCQITKNARNYQFTCTDSNQKNQVVVGRVDLEPVKQSHHKTLTR</sequence>